<dbReference type="RefSeq" id="WP_153925472.1">
    <property type="nucleotide sequence ID" value="NZ_JACRWE010000001.1"/>
</dbReference>
<dbReference type="PANTHER" id="PTHR45663">
    <property type="entry name" value="GEO12009P1"/>
    <property type="match status" value="1"/>
</dbReference>
<keyword evidence="4" id="KW-0249">Electron transport</keyword>
<evidence type="ECO:0000313" key="10">
    <source>
        <dbReference type="Proteomes" id="UP000609849"/>
    </source>
</evidence>
<dbReference type="PANTHER" id="PTHR45663:SF11">
    <property type="entry name" value="GEO12009P1"/>
    <property type="match status" value="1"/>
</dbReference>
<organism evidence="9 10">
    <name type="scientific">Romboutsia faecis</name>
    <dbReference type="NCBI Taxonomy" id="2764597"/>
    <lineage>
        <taxon>Bacteria</taxon>
        <taxon>Bacillati</taxon>
        <taxon>Bacillota</taxon>
        <taxon>Clostridia</taxon>
        <taxon>Peptostreptococcales</taxon>
        <taxon>Peptostreptococcaceae</taxon>
        <taxon>Romboutsia</taxon>
    </lineage>
</organism>
<dbReference type="InterPro" id="IPR013766">
    <property type="entry name" value="Thioredoxin_domain"/>
</dbReference>
<dbReference type="InterPro" id="IPR036249">
    <property type="entry name" value="Thioredoxin-like_sf"/>
</dbReference>
<gene>
    <name evidence="9" type="ORF">H8923_02205</name>
</gene>
<dbReference type="PROSITE" id="PS00194">
    <property type="entry name" value="THIOREDOXIN_1"/>
    <property type="match status" value="1"/>
</dbReference>
<evidence type="ECO:0000256" key="4">
    <source>
        <dbReference type="ARBA" id="ARBA00022982"/>
    </source>
</evidence>
<dbReference type="PIRSF" id="PIRSF000077">
    <property type="entry name" value="Thioredoxin"/>
    <property type="match status" value="1"/>
</dbReference>
<name>A0ABR7JKW4_9FIRM</name>
<evidence type="ECO:0000256" key="3">
    <source>
        <dbReference type="ARBA" id="ARBA00022448"/>
    </source>
</evidence>
<evidence type="ECO:0000256" key="6">
    <source>
        <dbReference type="ARBA" id="ARBA00023284"/>
    </source>
</evidence>
<dbReference type="Gene3D" id="3.40.30.10">
    <property type="entry name" value="Glutaredoxin"/>
    <property type="match status" value="1"/>
</dbReference>
<keyword evidence="3" id="KW-0813">Transport</keyword>
<keyword evidence="10" id="KW-1185">Reference proteome</keyword>
<dbReference type="CDD" id="cd02947">
    <property type="entry name" value="TRX_family"/>
    <property type="match status" value="1"/>
</dbReference>
<evidence type="ECO:0000256" key="1">
    <source>
        <dbReference type="ARBA" id="ARBA00008987"/>
    </source>
</evidence>
<evidence type="ECO:0000256" key="2">
    <source>
        <dbReference type="ARBA" id="ARBA00020570"/>
    </source>
</evidence>
<dbReference type="SUPFAM" id="SSF52833">
    <property type="entry name" value="Thioredoxin-like"/>
    <property type="match status" value="1"/>
</dbReference>
<evidence type="ECO:0000259" key="8">
    <source>
        <dbReference type="PROSITE" id="PS51352"/>
    </source>
</evidence>
<reference evidence="9 10" key="1">
    <citation type="submission" date="2020-08" db="EMBL/GenBank/DDBJ databases">
        <authorList>
            <person name="Liu C."/>
            <person name="Sun Q."/>
        </authorList>
    </citation>
    <scope>NUCLEOTIDE SEQUENCE [LARGE SCALE GENOMIC DNA]</scope>
    <source>
        <strain evidence="9 10">NSJ-18</strain>
    </source>
</reference>
<evidence type="ECO:0000313" key="9">
    <source>
        <dbReference type="EMBL" id="MBC5995563.1"/>
    </source>
</evidence>
<dbReference type="EMBL" id="JACRWE010000001">
    <property type="protein sequence ID" value="MBC5995563.1"/>
    <property type="molecule type" value="Genomic_DNA"/>
</dbReference>
<accession>A0ABR7JKW4</accession>
<comment type="caution">
    <text evidence="9">The sequence shown here is derived from an EMBL/GenBank/DDBJ whole genome shotgun (WGS) entry which is preliminary data.</text>
</comment>
<dbReference type="InterPro" id="IPR005746">
    <property type="entry name" value="Thioredoxin"/>
</dbReference>
<dbReference type="NCBIfam" id="NF047697">
    <property type="entry name" value="ThioredTrxAClost"/>
    <property type="match status" value="1"/>
</dbReference>
<dbReference type="PROSITE" id="PS51352">
    <property type="entry name" value="THIOREDOXIN_2"/>
    <property type="match status" value="1"/>
</dbReference>
<dbReference type="InterPro" id="IPR017937">
    <property type="entry name" value="Thioredoxin_CS"/>
</dbReference>
<proteinExistence type="inferred from homology"/>
<evidence type="ECO:0000256" key="7">
    <source>
        <dbReference type="PIRNR" id="PIRNR000077"/>
    </source>
</evidence>
<feature type="domain" description="Thioredoxin" evidence="8">
    <location>
        <begin position="1"/>
        <end position="105"/>
    </location>
</feature>
<keyword evidence="6" id="KW-0676">Redox-active center</keyword>
<dbReference type="Pfam" id="PF00085">
    <property type="entry name" value="Thioredoxin"/>
    <property type="match status" value="1"/>
</dbReference>
<comment type="similarity">
    <text evidence="1 7">Belongs to the thioredoxin family.</text>
</comment>
<protein>
    <recommendedName>
        <fullName evidence="2 7">Thioredoxin</fullName>
    </recommendedName>
</protein>
<dbReference type="Proteomes" id="UP000609849">
    <property type="component" value="Unassembled WGS sequence"/>
</dbReference>
<sequence>MITVNKNTFEYEVLNSNEIVVVEFWSQTCEPCKELLPILECLDKVYGKKIKFCEIDTKKATRLAIKEKIVGLPAIVVYKDGKKIDEVIKEDATEENIEAMIKKYI</sequence>
<keyword evidence="5" id="KW-1015">Disulfide bond</keyword>
<evidence type="ECO:0000256" key="5">
    <source>
        <dbReference type="ARBA" id="ARBA00023157"/>
    </source>
</evidence>